<dbReference type="InterPro" id="IPR013087">
    <property type="entry name" value="Znf_C2H2_type"/>
</dbReference>
<dbReference type="SMART" id="SM00355">
    <property type="entry name" value="ZnF_C2H2"/>
    <property type="match status" value="3"/>
</dbReference>
<sequence>MDIKNEPPSAAVDDMRSTFASTVMNTTSQFGQITLSCAKCKQKIPLTDRFFNLPSNASRRRIWCERLGFSFNQTMVKSKSWNAKPICARHFAPTELAAYTTKSKMERFGHPLLVRSITAQRSHSRSLRVKRQPWPCTMCPFSCFSVFDLFEHVCQFHLTGRIIKARSVEGYACPFCRRCAYGYRTLSGFERHMSFSPTQHFLLHKVVESATAQGRQGFLDPVESWATWTEENVAMALFGFVPKQPEKKPAEPVKKTMSLDEMRVRRAMFATEAQRNMIGNNGAGSMRSATAILTESVPLSLDFLNNCEEPAPSVVSVSVGESSGDYKSPVGAITSLQLPGRVKEEVSDVGGTNAIDMDFPADASGGISATSIMTQGRGDLHFAQDDMSADDNDDEYISDVSGNQSEQTPQWTLASALATTDGGSFDAPGPSSSNSLQRTSGGEAVRSPSLLPTMNPIWARRQLIVDKMMTRKIESAENRRKFFGPIDPEGEPVESTPRPRVARLTIKATPSRLLPTPSEQTTPAAADTSVIGFDCPVCGIRFFSDGALRKHMFGVHNQT</sequence>
<evidence type="ECO:0000256" key="3">
    <source>
        <dbReference type="ARBA" id="ARBA00022833"/>
    </source>
</evidence>
<dbReference type="GO" id="GO:0008270">
    <property type="term" value="F:zinc ion binding"/>
    <property type="evidence" value="ECO:0007669"/>
    <property type="project" value="UniProtKB-KW"/>
</dbReference>
<reference evidence="11" key="1">
    <citation type="submission" date="2022-11" db="UniProtKB">
        <authorList>
            <consortium name="WormBaseParasite"/>
        </authorList>
    </citation>
    <scope>IDENTIFICATION</scope>
</reference>
<organism evidence="10 11">
    <name type="scientific">Plectus sambesii</name>
    <dbReference type="NCBI Taxonomy" id="2011161"/>
    <lineage>
        <taxon>Eukaryota</taxon>
        <taxon>Metazoa</taxon>
        <taxon>Ecdysozoa</taxon>
        <taxon>Nematoda</taxon>
        <taxon>Chromadorea</taxon>
        <taxon>Plectida</taxon>
        <taxon>Plectina</taxon>
        <taxon>Plectoidea</taxon>
        <taxon>Plectidae</taxon>
        <taxon>Plectus</taxon>
    </lineage>
</organism>
<feature type="compositionally biased region" description="Acidic residues" evidence="7">
    <location>
        <begin position="387"/>
        <end position="397"/>
    </location>
</feature>
<dbReference type="Proteomes" id="UP000887566">
    <property type="component" value="Unplaced"/>
</dbReference>
<evidence type="ECO:0000256" key="1">
    <source>
        <dbReference type="ARBA" id="ARBA00022723"/>
    </source>
</evidence>
<dbReference type="InterPro" id="IPR006612">
    <property type="entry name" value="THAP_Znf"/>
</dbReference>
<dbReference type="AlphaFoldDB" id="A0A914XMA5"/>
<keyword evidence="4 6" id="KW-0238">DNA-binding</keyword>
<evidence type="ECO:0000313" key="11">
    <source>
        <dbReference type="WBParaSite" id="PSAMB.scaffold899size38983.g9655.t1"/>
    </source>
</evidence>
<keyword evidence="2 5" id="KW-0863">Zinc-finger</keyword>
<feature type="region of interest" description="Disordered" evidence="7">
    <location>
        <begin position="383"/>
        <end position="449"/>
    </location>
</feature>
<accession>A0A914XMA5</accession>
<keyword evidence="1" id="KW-0479">Metal-binding</keyword>
<evidence type="ECO:0000259" key="9">
    <source>
        <dbReference type="PROSITE" id="PS50950"/>
    </source>
</evidence>
<evidence type="ECO:0000313" key="10">
    <source>
        <dbReference type="Proteomes" id="UP000887566"/>
    </source>
</evidence>
<keyword evidence="10" id="KW-1185">Reference proteome</keyword>
<evidence type="ECO:0000259" key="8">
    <source>
        <dbReference type="PROSITE" id="PS50157"/>
    </source>
</evidence>
<dbReference type="PROSITE" id="PS00028">
    <property type="entry name" value="ZINC_FINGER_C2H2_1"/>
    <property type="match status" value="1"/>
</dbReference>
<evidence type="ECO:0000256" key="7">
    <source>
        <dbReference type="SAM" id="MobiDB-lite"/>
    </source>
</evidence>
<dbReference type="GO" id="GO:0003677">
    <property type="term" value="F:DNA binding"/>
    <property type="evidence" value="ECO:0007669"/>
    <property type="project" value="UniProtKB-UniRule"/>
</dbReference>
<evidence type="ECO:0000256" key="6">
    <source>
        <dbReference type="PROSITE-ProRule" id="PRU00309"/>
    </source>
</evidence>
<evidence type="ECO:0000256" key="5">
    <source>
        <dbReference type="PROSITE-ProRule" id="PRU00042"/>
    </source>
</evidence>
<dbReference type="WBParaSite" id="PSAMB.scaffold899size38983.g9655.t1">
    <property type="protein sequence ID" value="PSAMB.scaffold899size38983.g9655.t1"/>
    <property type="gene ID" value="PSAMB.scaffold899size38983.g9655"/>
</dbReference>
<feature type="domain" description="C2H2-type" evidence="8">
    <location>
        <begin position="533"/>
        <end position="559"/>
    </location>
</feature>
<feature type="compositionally biased region" description="Polar residues" evidence="7">
    <location>
        <begin position="400"/>
        <end position="422"/>
    </location>
</feature>
<feature type="compositionally biased region" description="Polar residues" evidence="7">
    <location>
        <begin position="430"/>
        <end position="440"/>
    </location>
</feature>
<feature type="domain" description="THAP-type" evidence="9">
    <location>
        <begin position="33"/>
        <end position="114"/>
    </location>
</feature>
<evidence type="ECO:0000256" key="2">
    <source>
        <dbReference type="ARBA" id="ARBA00022771"/>
    </source>
</evidence>
<dbReference type="PROSITE" id="PS50157">
    <property type="entry name" value="ZINC_FINGER_C2H2_2"/>
    <property type="match status" value="1"/>
</dbReference>
<name>A0A914XMA5_9BILA</name>
<keyword evidence="3" id="KW-0862">Zinc</keyword>
<dbReference type="PROSITE" id="PS50950">
    <property type="entry name" value="ZF_THAP"/>
    <property type="match status" value="1"/>
</dbReference>
<protein>
    <submittedName>
        <fullName evidence="11">C2H2-type domain-containing protein</fullName>
    </submittedName>
</protein>
<proteinExistence type="predicted"/>
<evidence type="ECO:0000256" key="4">
    <source>
        <dbReference type="ARBA" id="ARBA00023125"/>
    </source>
</evidence>